<gene>
    <name evidence="2" type="ORF">CE154_001325</name>
</gene>
<comment type="caution">
    <text evidence="2">The sequence shown here is derived from an EMBL/GenBank/DDBJ whole genome shotgun (WGS) entry which is preliminary data.</text>
</comment>
<dbReference type="PANTHER" id="PTHR13887">
    <property type="entry name" value="GLUTATHIONE S-TRANSFERASE KAPPA"/>
    <property type="match status" value="1"/>
</dbReference>
<dbReference type="RefSeq" id="WP_094434481.1">
    <property type="nucleotide sequence ID" value="NZ_NKDB02000001.1"/>
</dbReference>
<dbReference type="InterPro" id="IPR036249">
    <property type="entry name" value="Thioredoxin-like_sf"/>
</dbReference>
<proteinExistence type="predicted"/>
<evidence type="ECO:0000313" key="2">
    <source>
        <dbReference type="EMBL" id="RKJ98438.1"/>
    </source>
</evidence>
<dbReference type="Pfam" id="PF01323">
    <property type="entry name" value="DSBA"/>
    <property type="match status" value="1"/>
</dbReference>
<dbReference type="Gene3D" id="3.40.30.10">
    <property type="entry name" value="Glutaredoxin"/>
    <property type="match status" value="1"/>
</dbReference>
<accession>A0A420KES5</accession>
<dbReference type="GO" id="GO:0016491">
    <property type="term" value="F:oxidoreductase activity"/>
    <property type="evidence" value="ECO:0007669"/>
    <property type="project" value="InterPro"/>
</dbReference>
<evidence type="ECO:0000313" key="3">
    <source>
        <dbReference type="Proteomes" id="UP000216225"/>
    </source>
</evidence>
<evidence type="ECO:0000259" key="1">
    <source>
        <dbReference type="Pfam" id="PF01323"/>
    </source>
</evidence>
<dbReference type="SUPFAM" id="SSF52833">
    <property type="entry name" value="Thioredoxin-like"/>
    <property type="match status" value="1"/>
</dbReference>
<organism evidence="2 3">
    <name type="scientific">Alicycliphilus denitrificans</name>
    <dbReference type="NCBI Taxonomy" id="179636"/>
    <lineage>
        <taxon>Bacteria</taxon>
        <taxon>Pseudomonadati</taxon>
        <taxon>Pseudomonadota</taxon>
        <taxon>Betaproteobacteria</taxon>
        <taxon>Burkholderiales</taxon>
        <taxon>Comamonadaceae</taxon>
        <taxon>Alicycliphilus</taxon>
    </lineage>
</organism>
<dbReference type="EMBL" id="NKDB02000001">
    <property type="protein sequence ID" value="RKJ98438.1"/>
    <property type="molecule type" value="Genomic_DNA"/>
</dbReference>
<dbReference type="Proteomes" id="UP000216225">
    <property type="component" value="Unassembled WGS sequence"/>
</dbReference>
<dbReference type="PANTHER" id="PTHR13887:SF41">
    <property type="entry name" value="THIOREDOXIN SUPERFAMILY PROTEIN"/>
    <property type="match status" value="1"/>
</dbReference>
<dbReference type="InterPro" id="IPR001853">
    <property type="entry name" value="DSBA-like_thioredoxin_dom"/>
</dbReference>
<feature type="domain" description="DSBA-like thioredoxin" evidence="1">
    <location>
        <begin position="12"/>
        <end position="215"/>
    </location>
</feature>
<dbReference type="CDD" id="cd03024">
    <property type="entry name" value="DsbA_FrnE"/>
    <property type="match status" value="1"/>
</dbReference>
<name>A0A420KES5_9BURK</name>
<protein>
    <submittedName>
        <fullName evidence="2">DsbA family oxidoreductase</fullName>
    </submittedName>
</protein>
<sequence>MTTPAAPITLKIDFVSDVACPWCAIGLAALAQAAGRLSGQVLLDWHFQPFELNPGMGPGGEDLLEHLAAKYGAAPEQLRQTQQQIAARGAALGVVFSPRRTRIYNTFDAHRLLHWLGEQGAAGQQLAFKQALFKSYFTDAENPSDPAVLLRLVREAGLDEARARAVLESGEYADAVREREAFYQERGIHSVPAVIVDGRHLIQGGQPVEVFEQALRRIAAQRA</sequence>
<dbReference type="AlphaFoldDB" id="A0A420KES5"/>
<reference evidence="2 3" key="1">
    <citation type="submission" date="2018-09" db="EMBL/GenBank/DDBJ databases">
        <title>Genome comparison of Alicycliphilus sp. BQ1, a polyurethanolytic bacterium, with its closest phylogenetic relatives Alicycliphilus denitrificans BC and K601, unable to attack polyurethane.</title>
        <authorList>
            <person name="Loza-Tavera H."/>
            <person name="Lozano L."/>
            <person name="Cevallos M."/>
            <person name="Maya-Lucas O."/>
            <person name="Garcia-Mena J."/>
            <person name="Hernandez J."/>
        </authorList>
    </citation>
    <scope>NUCLEOTIDE SEQUENCE [LARGE SCALE GENOMIC DNA]</scope>
    <source>
        <strain evidence="2 3">BQ1</strain>
    </source>
</reference>